<evidence type="ECO:0000259" key="11">
    <source>
        <dbReference type="PROSITE" id="PS50110"/>
    </source>
</evidence>
<keyword evidence="4 9" id="KW-0902">Two-component regulatory system</keyword>
<evidence type="ECO:0000256" key="10">
    <source>
        <dbReference type="PROSITE-ProRule" id="PRU00169"/>
    </source>
</evidence>
<evidence type="ECO:0000256" key="7">
    <source>
        <dbReference type="ARBA" id="ARBA00023159"/>
    </source>
</evidence>
<keyword evidence="2 9" id="KW-0963">Cytoplasm</keyword>
<dbReference type="GO" id="GO:0003677">
    <property type="term" value="F:DNA binding"/>
    <property type="evidence" value="ECO:0007669"/>
    <property type="project" value="UniProtKB-KW"/>
</dbReference>
<keyword evidence="13" id="KW-1185">Reference proteome</keyword>
<dbReference type="PIRSF" id="PIRSF006171">
    <property type="entry name" value="RR_citrat_malat"/>
    <property type="match status" value="1"/>
</dbReference>
<dbReference type="PROSITE" id="PS50110">
    <property type="entry name" value="RESPONSE_REGULATORY"/>
    <property type="match status" value="1"/>
</dbReference>
<dbReference type="SMART" id="SM00448">
    <property type="entry name" value="REC"/>
    <property type="match status" value="1"/>
</dbReference>
<feature type="modified residue" description="4-aspartylphosphate" evidence="10">
    <location>
        <position position="55"/>
    </location>
</feature>
<dbReference type="GO" id="GO:0005737">
    <property type="term" value="C:cytoplasm"/>
    <property type="evidence" value="ECO:0007669"/>
    <property type="project" value="UniProtKB-SubCell"/>
</dbReference>
<evidence type="ECO:0000313" key="13">
    <source>
        <dbReference type="Proteomes" id="UP001144471"/>
    </source>
</evidence>
<keyword evidence="7 9" id="KW-0010">Activator</keyword>
<keyword evidence="5 9" id="KW-0805">Transcription regulation</keyword>
<dbReference type="GO" id="GO:0003700">
    <property type="term" value="F:DNA-binding transcription factor activity"/>
    <property type="evidence" value="ECO:0007669"/>
    <property type="project" value="InterPro"/>
</dbReference>
<keyword evidence="8 9" id="KW-0804">Transcription</keyword>
<comment type="caution">
    <text evidence="12">The sequence shown here is derived from an EMBL/GenBank/DDBJ whole genome shotgun (WGS) entry which is preliminary data.</text>
</comment>
<dbReference type="SUPFAM" id="SSF52172">
    <property type="entry name" value="CheY-like"/>
    <property type="match status" value="1"/>
</dbReference>
<evidence type="ECO:0000256" key="5">
    <source>
        <dbReference type="ARBA" id="ARBA00023015"/>
    </source>
</evidence>
<evidence type="ECO:0000256" key="9">
    <source>
        <dbReference type="PIRNR" id="PIRNR006171"/>
    </source>
</evidence>
<dbReference type="PANTHER" id="PTHR45526">
    <property type="entry name" value="TRANSCRIPTIONAL REGULATORY PROTEIN DPIA"/>
    <property type="match status" value="1"/>
</dbReference>
<name>A0A9W6GJP5_9FUSO</name>
<comment type="subcellular location">
    <subcellularLocation>
        <location evidence="1 9">Cytoplasm</location>
    </subcellularLocation>
</comment>
<dbReference type="RefSeq" id="WP_281833781.1">
    <property type="nucleotide sequence ID" value="NZ_BSDY01000003.1"/>
</dbReference>
<evidence type="ECO:0000256" key="1">
    <source>
        <dbReference type="ARBA" id="ARBA00004496"/>
    </source>
</evidence>
<proteinExistence type="predicted"/>
<sequence length="223" mass="25979">MIKRVLIVEDDPMVAMINRSYVEMVEGFQVVSTAVNQQEVLEALKKEDIDLIILDVFLPEGDGLTILRNIRERGYLVDVIMVTAANTIEDVKKAMAYGVVDYLVKPFEAARFKEALNKYRMKHEILKENNISQRELDTYYRDLQSEGEDLPKGLHEKTLKRVIELISREVGRVWTLREISRELSVSNVTIKKYMDYLEEMKRVRVTTTHGNVGRPEYNYQFIS</sequence>
<dbReference type="Proteomes" id="UP001144471">
    <property type="component" value="Unassembled WGS sequence"/>
</dbReference>
<accession>A0A9W6GJP5</accession>
<dbReference type="SUPFAM" id="SSF46785">
    <property type="entry name" value="Winged helix' DNA-binding domain"/>
    <property type="match status" value="1"/>
</dbReference>
<keyword evidence="6 9" id="KW-0238">DNA-binding</keyword>
<dbReference type="AlphaFoldDB" id="A0A9W6GJP5"/>
<evidence type="ECO:0000256" key="8">
    <source>
        <dbReference type="ARBA" id="ARBA00023163"/>
    </source>
</evidence>
<keyword evidence="3 10" id="KW-0597">Phosphoprotein</keyword>
<reference evidence="12" key="1">
    <citation type="submission" date="2022-12" db="EMBL/GenBank/DDBJ databases">
        <title>Reference genome sequencing for broad-spectrum identification of bacterial and archaeal isolates by mass spectrometry.</title>
        <authorList>
            <person name="Sekiguchi Y."/>
            <person name="Tourlousse D.M."/>
        </authorList>
    </citation>
    <scope>NUCLEOTIDE SEQUENCE</scope>
    <source>
        <strain evidence="12">10succ1</strain>
    </source>
</reference>
<feature type="domain" description="Response regulatory" evidence="11">
    <location>
        <begin position="4"/>
        <end position="120"/>
    </location>
</feature>
<dbReference type="InterPro" id="IPR001789">
    <property type="entry name" value="Sig_transdc_resp-reg_receiver"/>
</dbReference>
<dbReference type="GO" id="GO:0000156">
    <property type="term" value="F:phosphorelay response regulator activity"/>
    <property type="evidence" value="ECO:0007669"/>
    <property type="project" value="TreeGrafter"/>
</dbReference>
<organism evidence="12 13">
    <name type="scientific">Propionigenium maris DSM 9537</name>
    <dbReference type="NCBI Taxonomy" id="1123000"/>
    <lineage>
        <taxon>Bacteria</taxon>
        <taxon>Fusobacteriati</taxon>
        <taxon>Fusobacteriota</taxon>
        <taxon>Fusobacteriia</taxon>
        <taxon>Fusobacteriales</taxon>
        <taxon>Fusobacteriaceae</taxon>
        <taxon>Propionigenium</taxon>
    </lineage>
</organism>
<dbReference type="PANTHER" id="PTHR45526:SF1">
    <property type="entry name" value="TRANSCRIPTIONAL REGULATORY PROTEIN DCUR-RELATED"/>
    <property type="match status" value="1"/>
</dbReference>
<evidence type="ECO:0000313" key="12">
    <source>
        <dbReference type="EMBL" id="GLI55372.1"/>
    </source>
</evidence>
<evidence type="ECO:0000256" key="3">
    <source>
        <dbReference type="ARBA" id="ARBA00022553"/>
    </source>
</evidence>
<dbReference type="InterPro" id="IPR024187">
    <property type="entry name" value="Sig_transdc_resp-reg_cit/mal"/>
</dbReference>
<dbReference type="CDD" id="cd19925">
    <property type="entry name" value="REC_citrate_TCS"/>
    <property type="match status" value="1"/>
</dbReference>
<dbReference type="EMBL" id="BSDY01000003">
    <property type="protein sequence ID" value="GLI55372.1"/>
    <property type="molecule type" value="Genomic_DNA"/>
</dbReference>
<dbReference type="InterPro" id="IPR011006">
    <property type="entry name" value="CheY-like_superfamily"/>
</dbReference>
<dbReference type="InterPro" id="IPR036390">
    <property type="entry name" value="WH_DNA-bd_sf"/>
</dbReference>
<evidence type="ECO:0000256" key="4">
    <source>
        <dbReference type="ARBA" id="ARBA00023012"/>
    </source>
</evidence>
<evidence type="ECO:0000256" key="2">
    <source>
        <dbReference type="ARBA" id="ARBA00022490"/>
    </source>
</evidence>
<gene>
    <name evidence="12" type="primary">malR</name>
    <name evidence="12" type="ORF">PM10SUCC1_08860</name>
</gene>
<dbReference type="Pfam" id="PF00072">
    <property type="entry name" value="Response_reg"/>
    <property type="match status" value="1"/>
</dbReference>
<evidence type="ECO:0000256" key="6">
    <source>
        <dbReference type="ARBA" id="ARBA00023125"/>
    </source>
</evidence>
<dbReference type="InterPro" id="IPR051271">
    <property type="entry name" value="2C-system_Tx_regulators"/>
</dbReference>
<protein>
    <recommendedName>
        <fullName evidence="9">Transcriptional regulatory protein</fullName>
    </recommendedName>
</protein>
<dbReference type="Gene3D" id="3.40.50.2300">
    <property type="match status" value="1"/>
</dbReference>